<dbReference type="OrthoDB" id="379843at2157"/>
<reference evidence="3" key="1">
    <citation type="submission" date="2010-02" db="EMBL/GenBank/DDBJ databases">
        <title>Complete sequence of Ferroglobus placidus DSM 10642.</title>
        <authorList>
            <consortium name="US DOE Joint Genome Institute"/>
            <person name="Lucas S."/>
            <person name="Copeland A."/>
            <person name="Lapidus A."/>
            <person name="Cheng J.-F."/>
            <person name="Bruce D."/>
            <person name="Goodwin L."/>
            <person name="Pitluck S."/>
            <person name="Saunders E."/>
            <person name="Brettin T."/>
            <person name="Detter J.C."/>
            <person name="Han C."/>
            <person name="Tapia R."/>
            <person name="Larimer F."/>
            <person name="Land M."/>
            <person name="Hauser L."/>
            <person name="Kyrpides N."/>
            <person name="Ivanova N."/>
            <person name="Holmes D."/>
            <person name="Lovley D."/>
            <person name="Kyrpides N."/>
            <person name="Anderson I.J."/>
            <person name="Woyke T."/>
        </authorList>
    </citation>
    <scope>NUCLEOTIDE SEQUENCE [LARGE SCALE GENOMIC DNA]</scope>
    <source>
        <strain evidence="3">DSM 10642 / AEDII12DO</strain>
    </source>
</reference>
<gene>
    <name evidence="2" type="ordered locus">Ferp_1931</name>
</gene>
<dbReference type="AlphaFoldDB" id="D3S006"/>
<accession>D3S006</accession>
<evidence type="ECO:0000313" key="2">
    <source>
        <dbReference type="EMBL" id="ADC66069.1"/>
    </source>
</evidence>
<dbReference type="PaxDb" id="589924-Ferp_1931"/>
<evidence type="ECO:0000256" key="1">
    <source>
        <dbReference type="SAM" id="MobiDB-lite"/>
    </source>
</evidence>
<reference evidence="2 3" key="2">
    <citation type="journal article" date="2011" name="Stand. Genomic Sci.">
        <title>Complete genome sequence of Ferroglobus placidus AEDII12DO.</title>
        <authorList>
            <person name="Anderson I."/>
            <person name="Risso C."/>
            <person name="Holmes D."/>
            <person name="Lucas S."/>
            <person name="Copeland A."/>
            <person name="Lapidus A."/>
            <person name="Cheng J.F."/>
            <person name="Bruce D."/>
            <person name="Goodwin L."/>
            <person name="Pitluck S."/>
            <person name="Saunders E."/>
            <person name="Brettin T."/>
            <person name="Detter J.C."/>
            <person name="Han C."/>
            <person name="Tapia R."/>
            <person name="Larimer F."/>
            <person name="Land M."/>
            <person name="Hauser L."/>
            <person name="Woyke T."/>
            <person name="Lovley D."/>
            <person name="Kyrpides N."/>
            <person name="Ivanova N."/>
        </authorList>
    </citation>
    <scope>NUCLEOTIDE SEQUENCE [LARGE SCALE GENOMIC DNA]</scope>
    <source>
        <strain evidence="3">DSM 10642 / AEDII12DO</strain>
    </source>
</reference>
<protein>
    <submittedName>
        <fullName evidence="2">Uncharacterized protein</fullName>
    </submittedName>
</protein>
<dbReference type="EMBL" id="CP001899">
    <property type="protein sequence ID" value="ADC66069.1"/>
    <property type="molecule type" value="Genomic_DNA"/>
</dbReference>
<proteinExistence type="predicted"/>
<evidence type="ECO:0000313" key="3">
    <source>
        <dbReference type="Proteomes" id="UP000002613"/>
    </source>
</evidence>
<dbReference type="STRING" id="589924.Ferp_1931"/>
<dbReference type="KEGG" id="fpl:Ferp_1931"/>
<dbReference type="eggNOG" id="arCOG12199">
    <property type="taxonomic scope" value="Archaea"/>
</dbReference>
<keyword evidence="3" id="KW-1185">Reference proteome</keyword>
<dbReference type="Proteomes" id="UP000002613">
    <property type="component" value="Chromosome"/>
</dbReference>
<dbReference type="PROSITE" id="PS51257">
    <property type="entry name" value="PROKAR_LIPOPROTEIN"/>
    <property type="match status" value="1"/>
</dbReference>
<dbReference type="HOGENOM" id="CLU_1399670_0_0_2"/>
<organism evidence="2 3">
    <name type="scientific">Ferroglobus placidus (strain DSM 10642 / AEDII12DO)</name>
    <dbReference type="NCBI Taxonomy" id="589924"/>
    <lineage>
        <taxon>Archaea</taxon>
        <taxon>Methanobacteriati</taxon>
        <taxon>Methanobacteriota</taxon>
        <taxon>Archaeoglobi</taxon>
        <taxon>Archaeoglobales</taxon>
        <taxon>Archaeoglobaceae</taxon>
        <taxon>Ferroglobus</taxon>
    </lineage>
</organism>
<feature type="region of interest" description="Disordered" evidence="1">
    <location>
        <begin position="22"/>
        <end position="45"/>
    </location>
</feature>
<dbReference type="RefSeq" id="WP_012966408.1">
    <property type="nucleotide sequence ID" value="NC_013849.1"/>
</dbReference>
<dbReference type="GeneID" id="8779462"/>
<name>D3S006_FERPA</name>
<sequence>MRLLALLLVLLVVLSGCSGKEEKVETAETPKPEKTPVTEKTPEKKTEVVVEEGEINTLLDLFNAKKMYYVKATISEEGAEKTMEFWFYYDANNNEQKMRMQNSEGEVVIIKHKYEGNTLTTTMYVKNAGGINAPQNCDWVEIKTTQEISPGEAEDVKSEPVGDAFKTTVTQQGKIVEKYEAKFVDLDLSLFETHGNVCSISMMMQR</sequence>